<gene>
    <name evidence="2" type="ORF">RCOM_0495450</name>
</gene>
<dbReference type="Proteomes" id="UP000008311">
    <property type="component" value="Unassembled WGS sequence"/>
</dbReference>
<dbReference type="EMBL" id="EQ974328">
    <property type="protein sequence ID" value="EEF30381.1"/>
    <property type="molecule type" value="Genomic_DNA"/>
</dbReference>
<reference evidence="3" key="1">
    <citation type="journal article" date="2010" name="Nat. Biotechnol.">
        <title>Draft genome sequence of the oilseed species Ricinus communis.</title>
        <authorList>
            <person name="Chan A.P."/>
            <person name="Crabtree J."/>
            <person name="Zhao Q."/>
            <person name="Lorenzi H."/>
            <person name="Orvis J."/>
            <person name="Puiu D."/>
            <person name="Melake-Berhan A."/>
            <person name="Jones K.M."/>
            <person name="Redman J."/>
            <person name="Chen G."/>
            <person name="Cahoon E.B."/>
            <person name="Gedil M."/>
            <person name="Stanke M."/>
            <person name="Haas B.J."/>
            <person name="Wortman J.R."/>
            <person name="Fraser-Liggett C.M."/>
            <person name="Ravel J."/>
            <person name="Rabinowicz P.D."/>
        </authorList>
    </citation>
    <scope>NUCLEOTIDE SEQUENCE [LARGE SCALE GENOMIC DNA]</scope>
    <source>
        <strain evidence="3">cv. Hale</strain>
    </source>
</reference>
<accession>B9T189</accession>
<protein>
    <recommendedName>
        <fullName evidence="1">DUF4283 domain-containing protein</fullName>
    </recommendedName>
</protein>
<sequence>MWRFLTEKPIKFSFMKQNLASLCRPVEGVCIREISSTLFLFQFFHEIDMKRVINSGPSTFEQHLLLLKQLEQDEQLMHLRVPTRRNQQEGEKWLRSTSPIKVSDTVVSNSNNMIVDPVLEKQKYPIILGLAINQEKVIRKESTHQAGIIGDRRVVLMNGLNNGIVYTYNEDVVSHENGLDLEMAHNDSATSKDLEKAGSGFQAYPEQ</sequence>
<evidence type="ECO:0000313" key="3">
    <source>
        <dbReference type="Proteomes" id="UP000008311"/>
    </source>
</evidence>
<organism evidence="2 3">
    <name type="scientific">Ricinus communis</name>
    <name type="common">Castor bean</name>
    <dbReference type="NCBI Taxonomy" id="3988"/>
    <lineage>
        <taxon>Eukaryota</taxon>
        <taxon>Viridiplantae</taxon>
        <taxon>Streptophyta</taxon>
        <taxon>Embryophyta</taxon>
        <taxon>Tracheophyta</taxon>
        <taxon>Spermatophyta</taxon>
        <taxon>Magnoliopsida</taxon>
        <taxon>eudicotyledons</taxon>
        <taxon>Gunneridae</taxon>
        <taxon>Pentapetalae</taxon>
        <taxon>rosids</taxon>
        <taxon>fabids</taxon>
        <taxon>Malpighiales</taxon>
        <taxon>Euphorbiaceae</taxon>
        <taxon>Acalyphoideae</taxon>
        <taxon>Acalypheae</taxon>
        <taxon>Ricinus</taxon>
    </lineage>
</organism>
<proteinExistence type="predicted"/>
<name>B9T189_RICCO</name>
<dbReference type="InterPro" id="IPR025558">
    <property type="entry name" value="DUF4283"/>
</dbReference>
<dbReference type="Pfam" id="PF14111">
    <property type="entry name" value="DUF4283"/>
    <property type="match status" value="1"/>
</dbReference>
<feature type="domain" description="DUF4283" evidence="1">
    <location>
        <begin position="3"/>
        <end position="76"/>
    </location>
</feature>
<evidence type="ECO:0000259" key="1">
    <source>
        <dbReference type="Pfam" id="PF14111"/>
    </source>
</evidence>
<dbReference type="AlphaFoldDB" id="B9T189"/>
<dbReference type="InParanoid" id="B9T189"/>
<keyword evidence="3" id="KW-1185">Reference proteome</keyword>
<evidence type="ECO:0000313" key="2">
    <source>
        <dbReference type="EMBL" id="EEF30381.1"/>
    </source>
</evidence>